<accession>A0AAE1AV75</accession>
<comment type="caution">
    <text evidence="1">The sequence shown here is derived from an EMBL/GenBank/DDBJ whole genome shotgun (WGS) entry which is preliminary data.</text>
</comment>
<sequence>MREEIAVSAARQYRDDLKEEVQNDKTVGAGTFDLDEVLPLPTSNDANIYYMRQLNNYNRSVYGFHDRTGYYYLWNESIARCGASDIASCMMKYLRGLNRVEASSNHVNVYTTSQWATDIQGAKRNAPYYKVTEMVKEDFWNFKNMAKDFINMNKTTGRENTKFLQICIYSVHKGDPIATIKYSMNARPVEINLF</sequence>
<reference evidence="1" key="1">
    <citation type="journal article" date="2023" name="G3 (Bethesda)">
        <title>A reference genome for the long-term kleptoplast-retaining sea slug Elysia crispata morphotype clarki.</title>
        <authorList>
            <person name="Eastman K.E."/>
            <person name="Pendleton A.L."/>
            <person name="Shaikh M.A."/>
            <person name="Suttiyut T."/>
            <person name="Ogas R."/>
            <person name="Tomko P."/>
            <person name="Gavelis G."/>
            <person name="Widhalm J.R."/>
            <person name="Wisecaver J.H."/>
        </authorList>
    </citation>
    <scope>NUCLEOTIDE SEQUENCE</scope>
    <source>
        <strain evidence="1">ECLA1</strain>
    </source>
</reference>
<dbReference type="PANTHER" id="PTHR10773">
    <property type="entry name" value="DNA-DIRECTED RNA POLYMERASES I, II, AND III SUBUNIT RPABC2"/>
    <property type="match status" value="1"/>
</dbReference>
<organism evidence="1 2">
    <name type="scientific">Elysia crispata</name>
    <name type="common">lettuce slug</name>
    <dbReference type="NCBI Taxonomy" id="231223"/>
    <lineage>
        <taxon>Eukaryota</taxon>
        <taxon>Metazoa</taxon>
        <taxon>Spiralia</taxon>
        <taxon>Lophotrochozoa</taxon>
        <taxon>Mollusca</taxon>
        <taxon>Gastropoda</taxon>
        <taxon>Heterobranchia</taxon>
        <taxon>Euthyneura</taxon>
        <taxon>Panpulmonata</taxon>
        <taxon>Sacoglossa</taxon>
        <taxon>Placobranchoidea</taxon>
        <taxon>Plakobranchidae</taxon>
        <taxon>Elysia</taxon>
    </lineage>
</organism>
<name>A0AAE1AV75_9GAST</name>
<keyword evidence="2" id="KW-1185">Reference proteome</keyword>
<evidence type="ECO:0000313" key="2">
    <source>
        <dbReference type="Proteomes" id="UP001283361"/>
    </source>
</evidence>
<dbReference type="EMBL" id="JAWDGP010001129">
    <property type="protein sequence ID" value="KAK3794380.1"/>
    <property type="molecule type" value="Genomic_DNA"/>
</dbReference>
<dbReference type="Proteomes" id="UP001283361">
    <property type="component" value="Unassembled WGS sequence"/>
</dbReference>
<gene>
    <name evidence="1" type="ORF">RRG08_061047</name>
</gene>
<protein>
    <submittedName>
        <fullName evidence="1">Uncharacterized protein</fullName>
    </submittedName>
</protein>
<dbReference type="PANTHER" id="PTHR10773:SF19">
    <property type="match status" value="1"/>
</dbReference>
<dbReference type="AlphaFoldDB" id="A0AAE1AV75"/>
<proteinExistence type="predicted"/>
<evidence type="ECO:0000313" key="1">
    <source>
        <dbReference type="EMBL" id="KAK3794380.1"/>
    </source>
</evidence>